<dbReference type="RefSeq" id="WP_012106945.1">
    <property type="nucleotide sequence ID" value="NC_009712.1"/>
</dbReference>
<dbReference type="OrthoDB" id="26806at2157"/>
<dbReference type="SUPFAM" id="SSF53639">
    <property type="entry name" value="AraD/HMP-PK domain-like"/>
    <property type="match status" value="1"/>
</dbReference>
<dbReference type="AlphaFoldDB" id="A7I851"/>
<dbReference type="InterPro" id="IPR036409">
    <property type="entry name" value="Aldolase_II/adducin_N_sf"/>
</dbReference>
<dbReference type="STRING" id="456442.Mboo_1394"/>
<dbReference type="eggNOG" id="arCOG00021">
    <property type="taxonomic scope" value="Archaea"/>
</dbReference>
<gene>
    <name evidence="2" type="ordered locus">Mboo_1394</name>
</gene>
<protein>
    <recommendedName>
        <fullName evidence="1">Thiamine-phosphate synthase ThiN domain-containing protein</fullName>
    </recommendedName>
</protein>
<dbReference type="InterPro" id="IPR019293">
    <property type="entry name" value="ThiN"/>
</dbReference>
<dbReference type="Gene3D" id="3.40.225.10">
    <property type="entry name" value="Class II aldolase/adducin N-terminal domain"/>
    <property type="match status" value="1"/>
</dbReference>
<reference evidence="3" key="1">
    <citation type="journal article" date="2015" name="Microbiology">
        <title>Genome of Methanoregula boonei 6A8 reveals adaptations to oligotrophic peatland environments.</title>
        <authorList>
            <person name="Braeuer S."/>
            <person name="Cadillo-Quiroz H."/>
            <person name="Kyrpides N."/>
            <person name="Woyke T."/>
            <person name="Goodwin L."/>
            <person name="Detter C."/>
            <person name="Podell S."/>
            <person name="Yavitt J.B."/>
            <person name="Zinder S.H."/>
        </authorList>
    </citation>
    <scope>NUCLEOTIDE SEQUENCE [LARGE SCALE GENOMIC DNA]</scope>
    <source>
        <strain evidence="3">DSM 21154 / JCM 14090 / 6A8</strain>
    </source>
</reference>
<accession>A7I851</accession>
<evidence type="ECO:0000313" key="3">
    <source>
        <dbReference type="Proteomes" id="UP000002408"/>
    </source>
</evidence>
<feature type="domain" description="Thiamine-phosphate synthase ThiN" evidence="1">
    <location>
        <begin position="34"/>
        <end position="174"/>
    </location>
</feature>
<sequence length="185" mass="19331">MTSPDRQRDEVLAELSKATASLGGTMASVLAVKGITNIGYAIRGARDSAGVAAVTGGFEVQGDTVRAAGACTFDADAALAAIILTASKFDPVMRSAATIRFTDEAGQILEGMFLECCTVDRRGKPPGIGTMDWGIASCCKEGVPEAIIDRGNPDHLPRIHLFGEKPGDVAANIIMLSNRIIPIEL</sequence>
<name>A7I851_METB6</name>
<evidence type="ECO:0000313" key="2">
    <source>
        <dbReference type="EMBL" id="ABS55912.1"/>
    </source>
</evidence>
<proteinExistence type="predicted"/>
<dbReference type="Proteomes" id="UP000002408">
    <property type="component" value="Chromosome"/>
</dbReference>
<organism evidence="2 3">
    <name type="scientific">Methanoregula boonei (strain DSM 21154 / JCM 14090 / 6A8)</name>
    <dbReference type="NCBI Taxonomy" id="456442"/>
    <lineage>
        <taxon>Archaea</taxon>
        <taxon>Methanobacteriati</taxon>
        <taxon>Methanobacteriota</taxon>
        <taxon>Stenosarchaea group</taxon>
        <taxon>Methanomicrobia</taxon>
        <taxon>Methanomicrobiales</taxon>
        <taxon>Methanoregulaceae</taxon>
        <taxon>Methanoregula</taxon>
    </lineage>
</organism>
<evidence type="ECO:0000259" key="1">
    <source>
        <dbReference type="Pfam" id="PF10120"/>
    </source>
</evidence>
<dbReference type="EMBL" id="CP000780">
    <property type="protein sequence ID" value="ABS55912.1"/>
    <property type="molecule type" value="Genomic_DNA"/>
</dbReference>
<dbReference type="HOGENOM" id="CLU_105304_0_0_2"/>
<dbReference type="Pfam" id="PF10120">
    <property type="entry name" value="ThiN"/>
    <property type="match status" value="1"/>
</dbReference>
<dbReference type="GeneID" id="5410956"/>
<dbReference type="KEGG" id="mbn:Mboo_1394"/>
<keyword evidence="3" id="KW-1185">Reference proteome</keyword>